<evidence type="ECO:0000313" key="2">
    <source>
        <dbReference type="Proteomes" id="UP000186391"/>
    </source>
</evidence>
<dbReference type="AlphaFoldDB" id="A0A1U7H5R3"/>
<keyword evidence="2" id="KW-1185">Reference proteome</keyword>
<dbReference type="OrthoDB" id="561002at2"/>
<evidence type="ECO:0000313" key="1">
    <source>
        <dbReference type="EMBL" id="OKH16589.1"/>
    </source>
</evidence>
<protein>
    <submittedName>
        <fullName evidence="1">Uncharacterized protein</fullName>
    </submittedName>
</protein>
<gene>
    <name evidence="1" type="ORF">NIES592_02870</name>
</gene>
<accession>A0A1U7H5R3</accession>
<dbReference type="EMBL" id="MRCA01000001">
    <property type="protein sequence ID" value="OKH16589.1"/>
    <property type="molecule type" value="Genomic_DNA"/>
</dbReference>
<proteinExistence type="predicted"/>
<reference evidence="1 2" key="1">
    <citation type="submission" date="2016-11" db="EMBL/GenBank/DDBJ databases">
        <title>Draft Genome Sequences of Nine Cyanobacterial Strains from Diverse Habitats.</title>
        <authorList>
            <person name="Zhu T."/>
            <person name="Hou S."/>
            <person name="Lu X."/>
            <person name="Hess W.R."/>
        </authorList>
    </citation>
    <scope>NUCLEOTIDE SEQUENCE [LARGE SCALE GENOMIC DNA]</scope>
    <source>
        <strain evidence="1 2">NIES-592</strain>
    </source>
</reference>
<sequence>MYKPAVYKFQDQPNIFLGSFTLAIASFVSFSSLVAGVNTAVAQQQKTPVCQPPNSGEYVLLIISPTQDSRNQLHRALPSELKTTNCRYLNDTVTRIGGFTRIDDANRWARYVNSIAGLSAIITTRPADVAVAPTQTPSFQPQRLGNGFAVLVDYFNRPELANQVKQTVGGDVGFAAYGQRHYLLASYTTNQKDAYSILKKLSERGFFAVIVDSSKVMLLRSAVNLPQN</sequence>
<dbReference type="RefSeq" id="WP_073554856.1">
    <property type="nucleotide sequence ID" value="NZ_MRCA01000001.1"/>
</dbReference>
<dbReference type="Proteomes" id="UP000186391">
    <property type="component" value="Unassembled WGS sequence"/>
</dbReference>
<organism evidence="1 2">
    <name type="scientific">Fischerella major NIES-592</name>
    <dbReference type="NCBI Taxonomy" id="210994"/>
    <lineage>
        <taxon>Bacteria</taxon>
        <taxon>Bacillati</taxon>
        <taxon>Cyanobacteriota</taxon>
        <taxon>Cyanophyceae</taxon>
        <taxon>Nostocales</taxon>
        <taxon>Hapalosiphonaceae</taxon>
        <taxon>Fischerella</taxon>
    </lineage>
</organism>
<name>A0A1U7H5R3_9CYAN</name>
<comment type="caution">
    <text evidence="1">The sequence shown here is derived from an EMBL/GenBank/DDBJ whole genome shotgun (WGS) entry which is preliminary data.</text>
</comment>